<protein>
    <submittedName>
        <fullName evidence="2">Uncharacterized protein</fullName>
    </submittedName>
</protein>
<dbReference type="EMBL" id="MN821368">
    <property type="protein sequence ID" value="QLG01113.1"/>
    <property type="molecule type" value="Genomic_DNA"/>
</dbReference>
<reference evidence="2" key="1">
    <citation type="submission" date="2019-12" db="EMBL/GenBank/DDBJ databases">
        <authorList>
            <person name="Zhou D."/>
        </authorList>
    </citation>
    <scope>NUCLEOTIDE SEQUENCE</scope>
    <source>
        <strain evidence="2">N1863</strain>
        <plasmid evidence="2">pN1863-FIIK</plasmid>
    </source>
</reference>
<accession>A0A7D5GEU7</accession>
<feature type="transmembrane region" description="Helical" evidence="1">
    <location>
        <begin position="21"/>
        <end position="49"/>
    </location>
</feature>
<feature type="transmembrane region" description="Helical" evidence="1">
    <location>
        <begin position="61"/>
        <end position="79"/>
    </location>
</feature>
<sequence length="150" mass="17346">MNLKLITKNERISKVTESIKYLWMLLCEESSYIFMLMLIVGTAAVMSFFLQRLFVSWWGKAIILIMCIVVAITEVFVFIEPESTYKQIQTNKQDVIYTLKNCRVSAFEAQQAGFLAKAKDAWSCPDGVTRYMDVKYRDKTAVNKLRTEGK</sequence>
<geneLocation type="plasmid" evidence="2">
    <name>pN1863-FIIK</name>
</geneLocation>
<keyword evidence="2" id="KW-0614">Plasmid</keyword>
<proteinExistence type="predicted"/>
<keyword evidence="1" id="KW-0472">Membrane</keyword>
<organism evidence="2">
    <name type="scientific">Enterobacter cloacae</name>
    <dbReference type="NCBI Taxonomy" id="550"/>
    <lineage>
        <taxon>Bacteria</taxon>
        <taxon>Pseudomonadati</taxon>
        <taxon>Pseudomonadota</taxon>
        <taxon>Gammaproteobacteria</taxon>
        <taxon>Enterobacterales</taxon>
        <taxon>Enterobacteriaceae</taxon>
        <taxon>Enterobacter</taxon>
        <taxon>Enterobacter cloacae complex</taxon>
    </lineage>
</organism>
<dbReference type="AlphaFoldDB" id="A0A7D5GEU7"/>
<evidence type="ECO:0000256" key="1">
    <source>
        <dbReference type="SAM" id="Phobius"/>
    </source>
</evidence>
<evidence type="ECO:0000313" key="2">
    <source>
        <dbReference type="EMBL" id="QLG01113.1"/>
    </source>
</evidence>
<name>A0A7D5GEU7_ENTCL</name>
<keyword evidence="1" id="KW-1133">Transmembrane helix</keyword>
<keyword evidence="1" id="KW-0812">Transmembrane</keyword>